<feature type="compositionally biased region" description="Basic residues" evidence="1">
    <location>
        <begin position="103"/>
        <end position="113"/>
    </location>
</feature>
<keyword evidence="2" id="KW-0675">Receptor</keyword>
<reference evidence="2 3" key="1">
    <citation type="journal article" date="2013" name="Science">
        <title>Genomic diversity and evolution of the head crest in the rock pigeon.</title>
        <authorList>
            <person name="Shapiro M.D."/>
            <person name="Kronenberg Z."/>
            <person name="Li C."/>
            <person name="Domyan E.T."/>
            <person name="Pan H."/>
            <person name="Campbell M."/>
            <person name="Tan H."/>
            <person name="Huff C.D."/>
            <person name="Hu H."/>
            <person name="Vickrey A.I."/>
            <person name="Nielsen S.C."/>
            <person name="Stringham S.A."/>
            <person name="Hu H."/>
            <person name="Willerslev E."/>
            <person name="Gilbert M.T."/>
            <person name="Yandell M."/>
            <person name="Zhang G."/>
            <person name="Wang J."/>
        </authorList>
    </citation>
    <scope>NUCLEOTIDE SEQUENCE [LARGE SCALE GENOMIC DNA]</scope>
    <source>
        <tissue evidence="2">Blood</tissue>
    </source>
</reference>
<dbReference type="InParanoid" id="A0A2I0LHC7"/>
<feature type="compositionally biased region" description="Basic residues" evidence="1">
    <location>
        <begin position="356"/>
        <end position="377"/>
    </location>
</feature>
<proteinExistence type="predicted"/>
<evidence type="ECO:0000313" key="2">
    <source>
        <dbReference type="EMBL" id="PKK16841.1"/>
    </source>
</evidence>
<accession>A0A2I0LHC7</accession>
<evidence type="ECO:0000313" key="3">
    <source>
        <dbReference type="Proteomes" id="UP000053872"/>
    </source>
</evidence>
<dbReference type="Proteomes" id="UP000053872">
    <property type="component" value="Unassembled WGS sequence"/>
</dbReference>
<feature type="region of interest" description="Disordered" evidence="1">
    <location>
        <begin position="103"/>
        <end position="131"/>
    </location>
</feature>
<dbReference type="AlphaFoldDB" id="A0A2I0LHC7"/>
<name>A0A2I0LHC7_COLLI</name>
<protein>
    <submittedName>
        <fullName evidence="2">Complement component 5a receptor 1</fullName>
    </submittedName>
</protein>
<dbReference type="EMBL" id="AKCR02000731">
    <property type="protein sequence ID" value="PKK16841.1"/>
    <property type="molecule type" value="Genomic_DNA"/>
</dbReference>
<sequence>MTFWGGQRFVGLWVPPPKLLLLLLFGFSLFSSFFGLRFPSAAHKTSPAPIWHPFGTHLAPIWHPERPGRRLRFPVERPLHHGRLDAQLHLQLHVGRLLHLRPGRLRRSSRPPRHPGPLRPHLPPGRLGQRRRHLGDRLRAAPHHQRRLVPQPLLGRSPLLLGLALLGLPAGPRPPLAVGPFRLQVLAVPHRPQHVRQRPPLDGHQRRPLRLGDAPGVVPEPPLAAVGAGGVRRRVVLGRAPHPPVLHLPHRPTRRFLRQDHVRLGLRGRWAAPTRHRARHRRHALRRRFLGAVRGDHRLLRPPAGPRAQQGLRQVQKGHQAHLGGHRQLLRVLVALPRGGVDHGIHSSSQRLVQGRPRRRRRRHRRRLRQQLHQPHHLRGDGAGLQGQAAALLEIHPARRPERRAHQHPGGQQDEDQDHRGRPERQHHHMSDAAAPALGFW</sequence>
<organism evidence="2 3">
    <name type="scientific">Columba livia</name>
    <name type="common">Rock dove</name>
    <dbReference type="NCBI Taxonomy" id="8932"/>
    <lineage>
        <taxon>Eukaryota</taxon>
        <taxon>Metazoa</taxon>
        <taxon>Chordata</taxon>
        <taxon>Craniata</taxon>
        <taxon>Vertebrata</taxon>
        <taxon>Euteleostomi</taxon>
        <taxon>Archelosauria</taxon>
        <taxon>Archosauria</taxon>
        <taxon>Dinosauria</taxon>
        <taxon>Saurischia</taxon>
        <taxon>Theropoda</taxon>
        <taxon>Coelurosauria</taxon>
        <taxon>Aves</taxon>
        <taxon>Neognathae</taxon>
        <taxon>Neoaves</taxon>
        <taxon>Columbimorphae</taxon>
        <taxon>Columbiformes</taxon>
        <taxon>Columbidae</taxon>
        <taxon>Columba</taxon>
    </lineage>
</organism>
<keyword evidence="3" id="KW-1185">Reference proteome</keyword>
<feature type="region of interest" description="Disordered" evidence="1">
    <location>
        <begin position="401"/>
        <end position="441"/>
    </location>
</feature>
<feature type="region of interest" description="Disordered" evidence="1">
    <location>
        <begin position="340"/>
        <end position="383"/>
    </location>
</feature>
<evidence type="ECO:0000256" key="1">
    <source>
        <dbReference type="SAM" id="MobiDB-lite"/>
    </source>
</evidence>
<feature type="compositionally biased region" description="Pro residues" evidence="1">
    <location>
        <begin position="114"/>
        <end position="123"/>
    </location>
</feature>
<gene>
    <name evidence="2" type="primary">C5AR1</name>
    <name evidence="2" type="ORF">A306_00015324</name>
</gene>
<comment type="caution">
    <text evidence="2">The sequence shown here is derived from an EMBL/GenBank/DDBJ whole genome shotgun (WGS) entry which is preliminary data.</text>
</comment>